<dbReference type="Pfam" id="PF00020">
    <property type="entry name" value="TNFR_c6"/>
    <property type="match status" value="1"/>
</dbReference>
<dbReference type="PROSITE" id="PS50050">
    <property type="entry name" value="TNFR_NGFR_2"/>
    <property type="match status" value="1"/>
</dbReference>
<comment type="caution">
    <text evidence="1">Lacks conserved residue(s) required for the propagation of feature annotation.</text>
</comment>
<organism evidence="5 6">
    <name type="scientific">Plakobranchus ocellatus</name>
    <dbReference type="NCBI Taxonomy" id="259542"/>
    <lineage>
        <taxon>Eukaryota</taxon>
        <taxon>Metazoa</taxon>
        <taxon>Spiralia</taxon>
        <taxon>Lophotrochozoa</taxon>
        <taxon>Mollusca</taxon>
        <taxon>Gastropoda</taxon>
        <taxon>Heterobranchia</taxon>
        <taxon>Euthyneura</taxon>
        <taxon>Panpulmonata</taxon>
        <taxon>Sacoglossa</taxon>
        <taxon>Placobranchoidea</taxon>
        <taxon>Plakobranchidae</taxon>
        <taxon>Plakobranchus</taxon>
    </lineage>
</organism>
<feature type="compositionally biased region" description="Polar residues" evidence="2">
    <location>
        <begin position="205"/>
        <end position="222"/>
    </location>
</feature>
<dbReference type="Gene3D" id="2.10.50.10">
    <property type="entry name" value="Tumor Necrosis Factor Receptor, subunit A, domain 2"/>
    <property type="match status" value="1"/>
</dbReference>
<evidence type="ECO:0000256" key="1">
    <source>
        <dbReference type="PROSITE-ProRule" id="PRU00206"/>
    </source>
</evidence>
<evidence type="ECO:0000313" key="6">
    <source>
        <dbReference type="Proteomes" id="UP000735302"/>
    </source>
</evidence>
<reference evidence="5 6" key="1">
    <citation type="journal article" date="2021" name="Elife">
        <title>Chloroplast acquisition without the gene transfer in kleptoplastic sea slugs, Plakobranchus ocellatus.</title>
        <authorList>
            <person name="Maeda T."/>
            <person name="Takahashi S."/>
            <person name="Yoshida T."/>
            <person name="Shimamura S."/>
            <person name="Takaki Y."/>
            <person name="Nagai Y."/>
            <person name="Toyoda A."/>
            <person name="Suzuki Y."/>
            <person name="Arimoto A."/>
            <person name="Ishii H."/>
            <person name="Satoh N."/>
            <person name="Nishiyama T."/>
            <person name="Hasebe M."/>
            <person name="Maruyama T."/>
            <person name="Minagawa J."/>
            <person name="Obokata J."/>
            <person name="Shigenobu S."/>
        </authorList>
    </citation>
    <scope>NUCLEOTIDE SEQUENCE [LARGE SCALE GENOMIC DNA]</scope>
</reference>
<feature type="repeat" description="TNFR-Cys" evidence="1">
    <location>
        <begin position="78"/>
        <end position="120"/>
    </location>
</feature>
<evidence type="ECO:0000256" key="2">
    <source>
        <dbReference type="SAM" id="MobiDB-lite"/>
    </source>
</evidence>
<proteinExistence type="predicted"/>
<feature type="chain" id="PRO_5043674466" description="TNFR-Cys domain-containing protein" evidence="3">
    <location>
        <begin position="31"/>
        <end position="247"/>
    </location>
</feature>
<feature type="signal peptide" evidence="3">
    <location>
        <begin position="1"/>
        <end position="30"/>
    </location>
</feature>
<keyword evidence="1" id="KW-1015">Disulfide bond</keyword>
<feature type="region of interest" description="Disordered" evidence="2">
    <location>
        <begin position="187"/>
        <end position="222"/>
    </location>
</feature>
<gene>
    <name evidence="5" type="ORF">PoB_003758400</name>
</gene>
<keyword evidence="6" id="KW-1185">Reference proteome</keyword>
<evidence type="ECO:0000313" key="5">
    <source>
        <dbReference type="EMBL" id="GFO11079.1"/>
    </source>
</evidence>
<protein>
    <recommendedName>
        <fullName evidence="4">TNFR-Cys domain-containing protein</fullName>
    </recommendedName>
</protein>
<dbReference type="Proteomes" id="UP000735302">
    <property type="component" value="Unassembled WGS sequence"/>
</dbReference>
<dbReference type="AlphaFoldDB" id="A0AAV4AXG0"/>
<keyword evidence="3" id="KW-0732">Signal</keyword>
<evidence type="ECO:0000259" key="4">
    <source>
        <dbReference type="PROSITE" id="PS50050"/>
    </source>
</evidence>
<name>A0AAV4AXG0_9GAST</name>
<sequence>MTLKWMEFSKYTLALLTFLVTALCLMHCEAKTWESCPEDYYIDLSRNGRCSKCTPFDDQDPYQVLDAPCTPYHDTIISCVAGFYYEYDSTGNSCHPCSTTCPPSHPFLRQECFRTMDRICCKENETIVRNGKCEKLVNCTVNEYMALDGRQTNRESCKPCPPGFENAKKKHRDFKCQKKEEAIGRENHNHRSSAGTISNHDHRSSAGTISNTSAGTISNTSAGTISNTSAGTICLMVPLMVIVMHFY</sequence>
<feature type="domain" description="TNFR-Cys" evidence="4">
    <location>
        <begin position="78"/>
        <end position="120"/>
    </location>
</feature>
<comment type="caution">
    <text evidence="5">The sequence shown here is derived from an EMBL/GenBank/DDBJ whole genome shotgun (WGS) entry which is preliminary data.</text>
</comment>
<accession>A0AAV4AXG0</accession>
<evidence type="ECO:0000256" key="3">
    <source>
        <dbReference type="SAM" id="SignalP"/>
    </source>
</evidence>
<dbReference type="InterPro" id="IPR001368">
    <property type="entry name" value="TNFR/NGFR_Cys_rich_reg"/>
</dbReference>
<dbReference type="EMBL" id="BLXT01004219">
    <property type="protein sequence ID" value="GFO11079.1"/>
    <property type="molecule type" value="Genomic_DNA"/>
</dbReference>
<dbReference type="PROSITE" id="PS00652">
    <property type="entry name" value="TNFR_NGFR_1"/>
    <property type="match status" value="1"/>
</dbReference>
<feature type="disulfide bond" evidence="1">
    <location>
        <begin position="79"/>
        <end position="94"/>
    </location>
</feature>